<dbReference type="PANTHER" id="PTHR33050:SF7">
    <property type="entry name" value="RIBONUCLEASE H"/>
    <property type="match status" value="1"/>
</dbReference>
<proteinExistence type="predicted"/>
<dbReference type="CDD" id="cd09275">
    <property type="entry name" value="RNase_HI_RT_DIRS1"/>
    <property type="match status" value="1"/>
</dbReference>
<dbReference type="AlphaFoldDB" id="A0AAE1L1Q5"/>
<dbReference type="SUPFAM" id="SSF56672">
    <property type="entry name" value="DNA/RNA polymerases"/>
    <property type="match status" value="1"/>
</dbReference>
<dbReference type="PANTHER" id="PTHR33050">
    <property type="entry name" value="REVERSE TRANSCRIPTASE DOMAIN-CONTAINING PROTEIN"/>
    <property type="match status" value="1"/>
</dbReference>
<evidence type="ECO:0000313" key="1">
    <source>
        <dbReference type="EMBL" id="KAK3893316.1"/>
    </source>
</evidence>
<comment type="caution">
    <text evidence="1">The sequence shown here is derived from an EMBL/GenBank/DDBJ whole genome shotgun (WGS) entry which is preliminary data.</text>
</comment>
<dbReference type="EMBL" id="JAWQEG010000216">
    <property type="protein sequence ID" value="KAK3893316.1"/>
    <property type="molecule type" value="Genomic_DNA"/>
</dbReference>
<sequence length="622" mass="69914">MMFYIVQCFPEPLGYKEKAHRPAPLGEVRQVEDKLIRLTGVQPMDFTLEAATKALLYATEGSRPSLARYPPTNTGRSMHIQLALVDTARDSAFALTNVKAMRREAILSQLQPVFKSATKVDLRKSAIIDSAVLFDEDRVKEALRVADKTASISFKQAAAWALVKPRPAKGTLLVERGSHSNTADRLLTQQPGSWTGGLLLERRLGFSPSSTKATRFRSVLVHQSPSKQSGFGPTPWHRKWAKALDSEVQLLLAKGAIEEAPTTPGFYSHLFVVTKATGGFRPVLDLSSLNRYVTTTQFRMETDDGSSFSGFTSTGISSPPLLRRLAPFSTLGTGSDRGNQFPSSTVCLSEDSTVCGLSHERSLHINLLELRAVRLGLLHFREQVHEKTVTVFSDNTTALSYLAKDDGTRSGFLNVEAQTILQWAEDHAIQILTQFVKGSSNVLADCLSRQDQIISTEWMLHQDICSRLWRLLSYATVDLFATRLNFRLLNFVSPCRDPMAIATDAFLYNWDHQDLYAFPPFLLIRRVINKLRAASCTNLILIAPFWPQKEWFPDLVQALVDFPRLHPHRRDLLCQPHVRRFHQVLPMLQLVAWRLSSEFSVTEAIPPELRNSWRVLNIIPPL</sequence>
<dbReference type="Proteomes" id="UP001286313">
    <property type="component" value="Unassembled WGS sequence"/>
</dbReference>
<evidence type="ECO:0000313" key="2">
    <source>
        <dbReference type="Proteomes" id="UP001286313"/>
    </source>
</evidence>
<reference evidence="1" key="1">
    <citation type="submission" date="2023-10" db="EMBL/GenBank/DDBJ databases">
        <title>Genome assemblies of two species of porcelain crab, Petrolisthes cinctipes and Petrolisthes manimaculis (Anomura: Porcellanidae).</title>
        <authorList>
            <person name="Angst P."/>
        </authorList>
    </citation>
    <scope>NUCLEOTIDE SEQUENCE</scope>
    <source>
        <strain evidence="1">PB745_01</strain>
        <tissue evidence="1">Gill</tissue>
    </source>
</reference>
<gene>
    <name evidence="1" type="ORF">Pcinc_002872</name>
</gene>
<dbReference type="InterPro" id="IPR043502">
    <property type="entry name" value="DNA/RNA_pol_sf"/>
</dbReference>
<protein>
    <submittedName>
        <fullName evidence="1">Uncharacterized protein</fullName>
    </submittedName>
</protein>
<dbReference type="GO" id="GO:0071897">
    <property type="term" value="P:DNA biosynthetic process"/>
    <property type="evidence" value="ECO:0007669"/>
    <property type="project" value="UniProtKB-ARBA"/>
</dbReference>
<name>A0AAE1L1Q5_PETCI</name>
<organism evidence="1 2">
    <name type="scientific">Petrolisthes cinctipes</name>
    <name type="common">Flat porcelain crab</name>
    <dbReference type="NCBI Taxonomy" id="88211"/>
    <lineage>
        <taxon>Eukaryota</taxon>
        <taxon>Metazoa</taxon>
        <taxon>Ecdysozoa</taxon>
        <taxon>Arthropoda</taxon>
        <taxon>Crustacea</taxon>
        <taxon>Multicrustacea</taxon>
        <taxon>Malacostraca</taxon>
        <taxon>Eumalacostraca</taxon>
        <taxon>Eucarida</taxon>
        <taxon>Decapoda</taxon>
        <taxon>Pleocyemata</taxon>
        <taxon>Anomura</taxon>
        <taxon>Galatheoidea</taxon>
        <taxon>Porcellanidae</taxon>
        <taxon>Petrolisthes</taxon>
    </lineage>
</organism>
<keyword evidence="2" id="KW-1185">Reference proteome</keyword>
<dbReference type="Gene3D" id="3.10.10.10">
    <property type="entry name" value="HIV Type 1 Reverse Transcriptase, subunit A, domain 1"/>
    <property type="match status" value="1"/>
</dbReference>
<accession>A0AAE1L1Q5</accession>
<dbReference type="InterPro" id="IPR052055">
    <property type="entry name" value="Hepadnavirus_pol/RT"/>
</dbReference>